<protein>
    <recommendedName>
        <fullName evidence="2">ADP-ribosylglycohydrolase</fullName>
    </recommendedName>
</protein>
<feature type="non-terminal residue" evidence="1">
    <location>
        <position position="1"/>
    </location>
</feature>
<dbReference type="InterPro" id="IPR036705">
    <property type="entry name" value="Ribosyl_crysJ1_sf"/>
</dbReference>
<dbReference type="PANTHER" id="PTHR16222">
    <property type="entry name" value="ADP-RIBOSYLGLYCOHYDROLASE"/>
    <property type="match status" value="1"/>
</dbReference>
<name>A0A382PCW8_9ZZZZ</name>
<dbReference type="SUPFAM" id="SSF101478">
    <property type="entry name" value="ADP-ribosylglycohydrolase"/>
    <property type="match status" value="1"/>
</dbReference>
<dbReference type="AlphaFoldDB" id="A0A382PCW8"/>
<accession>A0A382PCW8</accession>
<dbReference type="PANTHER" id="PTHR16222:SF12">
    <property type="entry name" value="ADP-RIBOSYLGLYCOHYDROLASE-RELATED"/>
    <property type="match status" value="1"/>
</dbReference>
<dbReference type="InterPro" id="IPR005502">
    <property type="entry name" value="Ribosyl_crysJ1"/>
</dbReference>
<reference evidence="1" key="1">
    <citation type="submission" date="2018-05" db="EMBL/GenBank/DDBJ databases">
        <authorList>
            <person name="Lanie J.A."/>
            <person name="Ng W.-L."/>
            <person name="Kazmierczak K.M."/>
            <person name="Andrzejewski T.M."/>
            <person name="Davidsen T.M."/>
            <person name="Wayne K.J."/>
            <person name="Tettelin H."/>
            <person name="Glass J.I."/>
            <person name="Rusch D."/>
            <person name="Podicherti R."/>
            <person name="Tsui H.-C.T."/>
            <person name="Winkler M.E."/>
        </authorList>
    </citation>
    <scope>NUCLEOTIDE SEQUENCE</scope>
</reference>
<organism evidence="1">
    <name type="scientific">marine metagenome</name>
    <dbReference type="NCBI Taxonomy" id="408172"/>
    <lineage>
        <taxon>unclassified sequences</taxon>
        <taxon>metagenomes</taxon>
        <taxon>ecological metagenomes</taxon>
    </lineage>
</organism>
<dbReference type="EMBL" id="UINC01106513">
    <property type="protein sequence ID" value="SVC71233.1"/>
    <property type="molecule type" value="Genomic_DNA"/>
</dbReference>
<evidence type="ECO:0008006" key="2">
    <source>
        <dbReference type="Google" id="ProtNLM"/>
    </source>
</evidence>
<sequence>KTTPKLQRYQGSLIGLAVGDAIGTSVEFKRPGDFEPVVDMVGGGVYGLEPGQWTDDTSMALCLAQSLIECRGFNAFDQMDKYIRWREEGYMSSTGTCFDIGNTINKALSRYKIFRNPYSGSVDPHSAGNGSLMRLAPVPLYYADRVKEAMIYCVDSSRTTHAATTCIDACRYYGGLIIGAVQGRSKDEILSSQFSPIKNLWDSTPLCVEINEIAKGSFKLKEPPEIIGSGYVVQSMEAALWAFYKSESFEKGCLLAVNLGNDADTTAAIYGQLAGAYYGVDNIPKHWLERVTDGKMILDIASNLFNTEESK</sequence>
<gene>
    <name evidence="1" type="ORF">METZ01_LOCUS324087</name>
</gene>
<dbReference type="Gene3D" id="1.10.4080.10">
    <property type="entry name" value="ADP-ribosylation/Crystallin J1"/>
    <property type="match status" value="1"/>
</dbReference>
<dbReference type="InterPro" id="IPR050792">
    <property type="entry name" value="ADP-ribosylglycohydrolase"/>
</dbReference>
<proteinExistence type="predicted"/>
<dbReference type="Pfam" id="PF03747">
    <property type="entry name" value="ADP_ribosyl_GH"/>
    <property type="match status" value="1"/>
</dbReference>
<evidence type="ECO:0000313" key="1">
    <source>
        <dbReference type="EMBL" id="SVC71233.1"/>
    </source>
</evidence>